<dbReference type="InterPro" id="IPR049704">
    <property type="entry name" value="Aminotrans_3_PPA_site"/>
</dbReference>
<dbReference type="EMBL" id="BNAG01000002">
    <property type="protein sequence ID" value="GHE62618.1"/>
    <property type="molecule type" value="Genomic_DNA"/>
</dbReference>
<evidence type="ECO:0000256" key="3">
    <source>
        <dbReference type="ARBA" id="ARBA00022679"/>
    </source>
</evidence>
<protein>
    <submittedName>
        <fullName evidence="6">Aspartate aminotransferase family protein</fullName>
    </submittedName>
</protein>
<name>A0ABQ3I7Y6_9BACT</name>
<comment type="caution">
    <text evidence="6">The sequence shown here is derived from an EMBL/GenBank/DDBJ whole genome shotgun (WGS) entry which is preliminary data.</text>
</comment>
<evidence type="ECO:0000313" key="7">
    <source>
        <dbReference type="Proteomes" id="UP000658258"/>
    </source>
</evidence>
<dbReference type="Proteomes" id="UP000658258">
    <property type="component" value="Unassembled WGS sequence"/>
</dbReference>
<dbReference type="CDD" id="cd00610">
    <property type="entry name" value="OAT_like"/>
    <property type="match status" value="1"/>
</dbReference>
<evidence type="ECO:0000256" key="2">
    <source>
        <dbReference type="ARBA" id="ARBA00022576"/>
    </source>
</evidence>
<evidence type="ECO:0000256" key="1">
    <source>
        <dbReference type="ARBA" id="ARBA00001933"/>
    </source>
</evidence>
<dbReference type="Gene3D" id="3.90.1150.10">
    <property type="entry name" value="Aspartate Aminotransferase, domain 1"/>
    <property type="match status" value="1"/>
</dbReference>
<dbReference type="InterPro" id="IPR005814">
    <property type="entry name" value="Aminotrans_3"/>
</dbReference>
<proteinExistence type="inferred from homology"/>
<keyword evidence="4 5" id="KW-0663">Pyridoxal phosphate</keyword>
<evidence type="ECO:0000256" key="4">
    <source>
        <dbReference type="ARBA" id="ARBA00022898"/>
    </source>
</evidence>
<dbReference type="SUPFAM" id="SSF53383">
    <property type="entry name" value="PLP-dependent transferases"/>
    <property type="match status" value="1"/>
</dbReference>
<dbReference type="InterPro" id="IPR015421">
    <property type="entry name" value="PyrdxlP-dep_Trfase_major"/>
</dbReference>
<dbReference type="PANTHER" id="PTHR11986">
    <property type="entry name" value="AMINOTRANSFERASE CLASS III"/>
    <property type="match status" value="1"/>
</dbReference>
<keyword evidence="2 6" id="KW-0032">Aminotransferase</keyword>
<dbReference type="InterPro" id="IPR015422">
    <property type="entry name" value="PyrdxlP-dep_Trfase_small"/>
</dbReference>
<dbReference type="GO" id="GO:0008483">
    <property type="term" value="F:transaminase activity"/>
    <property type="evidence" value="ECO:0007669"/>
    <property type="project" value="UniProtKB-KW"/>
</dbReference>
<keyword evidence="3" id="KW-0808">Transferase</keyword>
<sequence>MNSQEIFLHHLAQTSPHPLAIEVSHAEGTYIFDKNGKQYYDLISGIAVTNIGHRHPKVVVAIKEQLDKYMHVMAYGEFIQTPQNQLALELAGLLPKSLNCSYFVNSGAEAIEGALKLAKRVTGRTEVISCHKSYHGSTHGALSVSGNETKKYRFRPLLPDVRFIHFNRLADVELISEKTAAVLVEPIQGDAGVRIATREFLEALRNKCNQTGTQLIFDEIQTGIGRTGKMFAFEHYEVVPDILTLAKALGGGMPIGAFISSHEKMNLFTHAPMLGHITTFGGHPVNCAAALANLRAIEEENMLASVEEKGYHLEKAIRHSAIKEIRRKGLMFAIEFEHAELVQKIVQACLKRGIITFWFLSCPESFRLAPPINISMEDIETAGRLISESIEEACQ</sequence>
<dbReference type="PANTHER" id="PTHR11986:SF79">
    <property type="entry name" value="ACETYLORNITHINE AMINOTRANSFERASE, MITOCHONDRIAL"/>
    <property type="match status" value="1"/>
</dbReference>
<dbReference type="Gene3D" id="3.40.640.10">
    <property type="entry name" value="Type I PLP-dependent aspartate aminotransferase-like (Major domain)"/>
    <property type="match status" value="1"/>
</dbReference>
<accession>A0ABQ3I7Y6</accession>
<gene>
    <name evidence="6" type="primary">argD</name>
    <name evidence="6" type="ORF">GCM10011340_17340</name>
</gene>
<dbReference type="RefSeq" id="WP_189629831.1">
    <property type="nucleotide sequence ID" value="NZ_BNAG01000002.1"/>
</dbReference>
<comment type="similarity">
    <text evidence="5">Belongs to the class-III pyridoxal-phosphate-dependent aminotransferase family.</text>
</comment>
<dbReference type="InterPro" id="IPR050103">
    <property type="entry name" value="Class-III_PLP-dep_AT"/>
</dbReference>
<comment type="cofactor">
    <cofactor evidence="1">
        <name>pyridoxal 5'-phosphate</name>
        <dbReference type="ChEBI" id="CHEBI:597326"/>
    </cofactor>
</comment>
<organism evidence="6 7">
    <name type="scientific">Roseivirga thermotolerans</name>
    <dbReference type="NCBI Taxonomy" id="1758176"/>
    <lineage>
        <taxon>Bacteria</taxon>
        <taxon>Pseudomonadati</taxon>
        <taxon>Bacteroidota</taxon>
        <taxon>Cytophagia</taxon>
        <taxon>Cytophagales</taxon>
        <taxon>Roseivirgaceae</taxon>
        <taxon>Roseivirga</taxon>
    </lineage>
</organism>
<dbReference type="Pfam" id="PF00202">
    <property type="entry name" value="Aminotran_3"/>
    <property type="match status" value="1"/>
</dbReference>
<evidence type="ECO:0000313" key="6">
    <source>
        <dbReference type="EMBL" id="GHE62618.1"/>
    </source>
</evidence>
<keyword evidence="7" id="KW-1185">Reference proteome</keyword>
<dbReference type="PROSITE" id="PS00600">
    <property type="entry name" value="AA_TRANSFER_CLASS_3"/>
    <property type="match status" value="1"/>
</dbReference>
<dbReference type="InterPro" id="IPR015424">
    <property type="entry name" value="PyrdxlP-dep_Trfase"/>
</dbReference>
<reference evidence="7" key="1">
    <citation type="journal article" date="2019" name="Int. J. Syst. Evol. Microbiol.">
        <title>The Global Catalogue of Microorganisms (GCM) 10K type strain sequencing project: providing services to taxonomists for standard genome sequencing and annotation.</title>
        <authorList>
            <consortium name="The Broad Institute Genomics Platform"/>
            <consortium name="The Broad Institute Genome Sequencing Center for Infectious Disease"/>
            <person name="Wu L."/>
            <person name="Ma J."/>
        </authorList>
    </citation>
    <scope>NUCLEOTIDE SEQUENCE [LARGE SCALE GENOMIC DNA]</scope>
    <source>
        <strain evidence="7">CGMCC 1.15111</strain>
    </source>
</reference>
<dbReference type="PIRSF" id="PIRSF000521">
    <property type="entry name" value="Transaminase_4ab_Lys_Orn"/>
    <property type="match status" value="1"/>
</dbReference>
<evidence type="ECO:0000256" key="5">
    <source>
        <dbReference type="RuleBase" id="RU003560"/>
    </source>
</evidence>